<keyword evidence="2" id="KW-0804">Transcription</keyword>
<protein>
    <submittedName>
        <fullName evidence="5">RNA polymerase subunit sigma-70</fullName>
    </submittedName>
</protein>
<dbReference type="Gene3D" id="1.10.10.1320">
    <property type="entry name" value="Anti-sigma factor, zinc-finger domain"/>
    <property type="match status" value="1"/>
</dbReference>
<name>A0A3S3AKY7_9NOCA</name>
<gene>
    <name evidence="5" type="ORF">EGT50_08560</name>
</gene>
<reference evidence="5 6" key="1">
    <citation type="submission" date="2018-11" db="EMBL/GenBank/DDBJ databases">
        <title>Rhodococcus spongicola sp. nov. and Rhodococcus xishaensis sp. nov. from marine sponges.</title>
        <authorList>
            <person name="Li L."/>
            <person name="Lin H.W."/>
        </authorList>
    </citation>
    <scope>NUCLEOTIDE SEQUENCE [LARGE SCALE GENOMIC DNA]</scope>
    <source>
        <strain evidence="5 6">LHW51113</strain>
    </source>
</reference>
<keyword evidence="1" id="KW-0805">Transcription regulation</keyword>
<organism evidence="5 6">
    <name type="scientific">Rhodococcus xishaensis</name>
    <dbReference type="NCBI Taxonomy" id="2487364"/>
    <lineage>
        <taxon>Bacteria</taxon>
        <taxon>Bacillati</taxon>
        <taxon>Actinomycetota</taxon>
        <taxon>Actinomycetes</taxon>
        <taxon>Mycobacteriales</taxon>
        <taxon>Nocardiaceae</taxon>
        <taxon>Rhodococcus</taxon>
    </lineage>
</organism>
<evidence type="ECO:0000256" key="2">
    <source>
        <dbReference type="ARBA" id="ARBA00023163"/>
    </source>
</evidence>
<dbReference type="EMBL" id="RKLO01000003">
    <property type="protein sequence ID" value="RVW03124.1"/>
    <property type="molecule type" value="Genomic_DNA"/>
</dbReference>
<feature type="domain" description="Putative zinc-finger" evidence="4">
    <location>
        <begin position="23"/>
        <end position="53"/>
    </location>
</feature>
<evidence type="ECO:0000313" key="5">
    <source>
        <dbReference type="EMBL" id="RVW03124.1"/>
    </source>
</evidence>
<dbReference type="AlphaFoldDB" id="A0A3S3AKY7"/>
<dbReference type="Pfam" id="PF13490">
    <property type="entry name" value="zf-HC2"/>
    <property type="match status" value="1"/>
</dbReference>
<dbReference type="Proteomes" id="UP000283479">
    <property type="component" value="Unassembled WGS sequence"/>
</dbReference>
<proteinExistence type="predicted"/>
<dbReference type="InterPro" id="IPR027383">
    <property type="entry name" value="Znf_put"/>
</dbReference>
<evidence type="ECO:0000313" key="6">
    <source>
        <dbReference type="Proteomes" id="UP000283479"/>
    </source>
</evidence>
<feature type="region of interest" description="Disordered" evidence="3">
    <location>
        <begin position="84"/>
        <end position="124"/>
    </location>
</feature>
<evidence type="ECO:0000256" key="3">
    <source>
        <dbReference type="SAM" id="MobiDB-lite"/>
    </source>
</evidence>
<keyword evidence="6" id="KW-1185">Reference proteome</keyword>
<dbReference type="InterPro" id="IPR041916">
    <property type="entry name" value="Anti_sigma_zinc_sf"/>
</dbReference>
<sequence length="124" mass="13629">MQEGSMTQARRPRRFGSTEHLASEAIAAYVDGELGMNAYVRASHHLSLCPDCAAEVDAQQQARVALRRVAGEMSMPSSLLGLLSDIPRCHPSQEPAPSQSEVPGIISFDQGSDPARLWPFRRRR</sequence>
<accession>A0A3S3AKY7</accession>
<comment type="caution">
    <text evidence="5">The sequence shown here is derived from an EMBL/GenBank/DDBJ whole genome shotgun (WGS) entry which is preliminary data.</text>
</comment>
<evidence type="ECO:0000256" key="1">
    <source>
        <dbReference type="ARBA" id="ARBA00023015"/>
    </source>
</evidence>
<dbReference type="OrthoDB" id="4425192at2"/>
<evidence type="ECO:0000259" key="4">
    <source>
        <dbReference type="Pfam" id="PF13490"/>
    </source>
</evidence>